<dbReference type="GO" id="GO:0022625">
    <property type="term" value="C:cytosolic large ribosomal subunit"/>
    <property type="evidence" value="ECO:0007669"/>
    <property type="project" value="TreeGrafter"/>
</dbReference>
<dbReference type="InterPro" id="IPR047859">
    <property type="entry name" value="Ribosomal_bL17_CS"/>
</dbReference>
<name>A0A1G9BXP2_9BACL</name>
<accession>A0A1G9BXP2</accession>
<dbReference type="GO" id="GO:0003735">
    <property type="term" value="F:structural constituent of ribosome"/>
    <property type="evidence" value="ECO:0007669"/>
    <property type="project" value="InterPro"/>
</dbReference>
<evidence type="ECO:0000256" key="4">
    <source>
        <dbReference type="HAMAP-Rule" id="MF_01368"/>
    </source>
</evidence>
<proteinExistence type="inferred from homology"/>
<dbReference type="InterPro" id="IPR000456">
    <property type="entry name" value="Ribosomal_bL17"/>
</dbReference>
<dbReference type="EMBL" id="FNFY01000003">
    <property type="protein sequence ID" value="SDK44160.1"/>
    <property type="molecule type" value="Genomic_DNA"/>
</dbReference>
<protein>
    <recommendedName>
        <fullName evidence="4">Large ribosomal subunit protein bL17</fullName>
    </recommendedName>
</protein>
<evidence type="ECO:0000313" key="6">
    <source>
        <dbReference type="EMBL" id="SDK44160.1"/>
    </source>
</evidence>
<keyword evidence="3 4" id="KW-0687">Ribonucleoprotein</keyword>
<comment type="similarity">
    <text evidence="1 4 5">Belongs to the bacterial ribosomal protein bL17 family.</text>
</comment>
<dbReference type="InterPro" id="IPR036373">
    <property type="entry name" value="Ribosomal_bL17_sf"/>
</dbReference>
<dbReference type="PROSITE" id="PS01167">
    <property type="entry name" value="RIBOSOMAL_L17"/>
    <property type="match status" value="1"/>
</dbReference>
<dbReference type="NCBIfam" id="TIGR00059">
    <property type="entry name" value="L17"/>
    <property type="match status" value="1"/>
</dbReference>
<dbReference type="PANTHER" id="PTHR14413:SF16">
    <property type="entry name" value="LARGE RIBOSOMAL SUBUNIT PROTEIN BL17M"/>
    <property type="match status" value="1"/>
</dbReference>
<keyword evidence="7" id="KW-1185">Reference proteome</keyword>
<dbReference type="SUPFAM" id="SSF64263">
    <property type="entry name" value="Prokaryotic ribosomal protein L17"/>
    <property type="match status" value="1"/>
</dbReference>
<dbReference type="FunFam" id="3.90.1030.10:FF:000002">
    <property type="entry name" value="50S ribosomal protein L17"/>
    <property type="match status" value="1"/>
</dbReference>
<organism evidence="6 7">
    <name type="scientific">Lacicoccus qingdaonensis</name>
    <dbReference type="NCBI Taxonomy" id="576118"/>
    <lineage>
        <taxon>Bacteria</taxon>
        <taxon>Bacillati</taxon>
        <taxon>Bacillota</taxon>
        <taxon>Bacilli</taxon>
        <taxon>Bacillales</taxon>
        <taxon>Salinicoccaceae</taxon>
        <taxon>Lacicoccus</taxon>
    </lineage>
</organism>
<dbReference type="GO" id="GO:0006412">
    <property type="term" value="P:translation"/>
    <property type="evidence" value="ECO:0007669"/>
    <property type="project" value="UniProtKB-UniRule"/>
</dbReference>
<dbReference type="Pfam" id="PF01196">
    <property type="entry name" value="Ribosomal_L17"/>
    <property type="match status" value="1"/>
</dbReference>
<evidence type="ECO:0000256" key="2">
    <source>
        <dbReference type="ARBA" id="ARBA00022980"/>
    </source>
</evidence>
<evidence type="ECO:0000313" key="7">
    <source>
        <dbReference type="Proteomes" id="UP000199008"/>
    </source>
</evidence>
<sequence>MGYRKLGRTSSQRKAMLRDLATSLIVSERITTTEQRAKELRSIADKLVTLGKRGDIAARRRAGQTVRNVEILNEDGTTQDALQKLFNDIAPRFEDRQGGYTSIKKLGERRGDGAELVIIEFVEGAVATSEDAE</sequence>
<dbReference type="OrthoDB" id="9809073at2"/>
<dbReference type="PANTHER" id="PTHR14413">
    <property type="entry name" value="RIBOSOMAL PROTEIN L17"/>
    <property type="match status" value="1"/>
</dbReference>
<keyword evidence="2 4" id="KW-0689">Ribosomal protein</keyword>
<gene>
    <name evidence="4" type="primary">rplQ</name>
    <name evidence="6" type="ORF">SAMN05216216_103143</name>
</gene>
<dbReference type="RefSeq" id="WP_092984589.1">
    <property type="nucleotide sequence ID" value="NZ_FNFY01000003.1"/>
</dbReference>
<dbReference type="HAMAP" id="MF_01368">
    <property type="entry name" value="Ribosomal_bL17"/>
    <property type="match status" value="1"/>
</dbReference>
<dbReference type="STRING" id="576118.SAMN05216216_103143"/>
<comment type="subunit">
    <text evidence="4">Part of the 50S ribosomal subunit. Contacts protein L32.</text>
</comment>
<evidence type="ECO:0000256" key="1">
    <source>
        <dbReference type="ARBA" id="ARBA00008777"/>
    </source>
</evidence>
<evidence type="ECO:0000256" key="3">
    <source>
        <dbReference type="ARBA" id="ARBA00023274"/>
    </source>
</evidence>
<dbReference type="Gene3D" id="3.90.1030.10">
    <property type="entry name" value="Ribosomal protein L17"/>
    <property type="match status" value="1"/>
</dbReference>
<dbReference type="Proteomes" id="UP000199008">
    <property type="component" value="Unassembled WGS sequence"/>
</dbReference>
<reference evidence="7" key="1">
    <citation type="submission" date="2016-10" db="EMBL/GenBank/DDBJ databases">
        <authorList>
            <person name="Varghese N."/>
            <person name="Submissions S."/>
        </authorList>
    </citation>
    <scope>NUCLEOTIDE SEQUENCE [LARGE SCALE GENOMIC DNA]</scope>
    <source>
        <strain evidence="7">CGMCC 1.8895</strain>
    </source>
</reference>
<evidence type="ECO:0000256" key="5">
    <source>
        <dbReference type="RuleBase" id="RU000660"/>
    </source>
</evidence>
<dbReference type="AlphaFoldDB" id="A0A1G9BXP2"/>